<keyword evidence="4" id="KW-0614">Plasmid</keyword>
<reference evidence="4 5" key="1">
    <citation type="journal article" date="2008" name="BMC Genomics">
        <title>Complete genome of Phenylobacterium zucineum - a novel facultative intracellular bacterium isolated from human erythroleukemia cell line K562.</title>
        <authorList>
            <person name="Luo Y."/>
            <person name="Xu X."/>
            <person name="Ding Z."/>
            <person name="Liu Z."/>
            <person name="Zhang B."/>
            <person name="Yan Z."/>
            <person name="Sun J."/>
            <person name="Hu S."/>
            <person name="Hu X."/>
        </authorList>
    </citation>
    <scope>NUCLEOTIDE SEQUENCE [LARGE SCALE GENOMIC DNA]</scope>
    <source>
        <strain evidence="5">HLK1</strain>
        <plasmid evidence="5">Plasmid pHLK1</plasmid>
    </source>
</reference>
<keyword evidence="2" id="KW-0812">Transmembrane</keyword>
<accession>B4RI71</accession>
<organism evidence="4 5">
    <name type="scientific">Phenylobacterium zucineum (strain HLK1)</name>
    <dbReference type="NCBI Taxonomy" id="450851"/>
    <lineage>
        <taxon>Bacteria</taxon>
        <taxon>Pseudomonadati</taxon>
        <taxon>Pseudomonadota</taxon>
        <taxon>Alphaproteobacteria</taxon>
        <taxon>Caulobacterales</taxon>
        <taxon>Caulobacteraceae</taxon>
        <taxon>Phenylobacterium</taxon>
    </lineage>
</organism>
<evidence type="ECO:0000259" key="3">
    <source>
        <dbReference type="PROSITE" id="PS50914"/>
    </source>
</evidence>
<dbReference type="KEGG" id="pzu:PHZ_p0103"/>
<feature type="region of interest" description="Disordered" evidence="1">
    <location>
        <begin position="143"/>
        <end position="172"/>
    </location>
</feature>
<keyword evidence="5" id="KW-1185">Reference proteome</keyword>
<evidence type="ECO:0000256" key="2">
    <source>
        <dbReference type="SAM" id="Phobius"/>
    </source>
</evidence>
<dbReference type="PANTHER" id="PTHR34606:SF4">
    <property type="entry name" value="OUTER MEMBRANE LIPOPROTEIN DOLP"/>
    <property type="match status" value="1"/>
</dbReference>
<dbReference type="InterPro" id="IPR007055">
    <property type="entry name" value="BON_dom"/>
</dbReference>
<dbReference type="AlphaFoldDB" id="B4RI71"/>
<dbReference type="Proteomes" id="UP000001868">
    <property type="component" value="Plasmid pHLK1"/>
</dbReference>
<feature type="transmembrane region" description="Helical" evidence="2">
    <location>
        <begin position="281"/>
        <end position="302"/>
    </location>
</feature>
<evidence type="ECO:0000256" key="1">
    <source>
        <dbReference type="SAM" id="MobiDB-lite"/>
    </source>
</evidence>
<dbReference type="eggNOG" id="COG2823">
    <property type="taxonomic scope" value="Bacteria"/>
</dbReference>
<name>B4RI71_PHEZH</name>
<evidence type="ECO:0000313" key="4">
    <source>
        <dbReference type="EMBL" id="ACG80046.1"/>
    </source>
</evidence>
<keyword evidence="2" id="KW-1133">Transmembrane helix</keyword>
<dbReference type="HOGENOM" id="CLU_717377_0_0_5"/>
<keyword evidence="2" id="KW-0472">Membrane</keyword>
<proteinExistence type="predicted"/>
<sequence length="385" mass="40908">MISDVELKRRAEAEIAAALGDDACDLAVAVKDAVATLSGFVKRYSDACIAEHAARKAGVRGIANEIEVRLPLVDRRSDPEIARAALKALEAEDLGVAERLFVRVKNGVLTLEGSTESAPQRVAAERVVRRLKGLKGLVNQIRVEPPKPASEAPAPTPRAPEEARSFAEASDPEPAISALRVREVVGVVDSQEELDALVNELTTHGVDRTDISLMGTFSAVFHKLKKVYRRPDEVADLPDVPRRSLVTRDDVFASTALVFGTLLTVGSFGAALPVVASGGALAAAIAAAVGGGAAAGALARIIRDKVINPRDAARLEDDLMSGGLVVFVRVDTSAEEANALKIMREVGADNVHVHEIDVGRRRDDLPLSAVQPLFDEALPRAETTR</sequence>
<gene>
    <name evidence="4" type="ordered locus">PHZ_p0103</name>
</gene>
<dbReference type="Gene3D" id="3.30.1340.30">
    <property type="match status" value="2"/>
</dbReference>
<feature type="domain" description="BON" evidence="3">
    <location>
        <begin position="77"/>
        <end position="145"/>
    </location>
</feature>
<geneLocation type="plasmid" evidence="5">
    <name>pHLK1</name>
</geneLocation>
<dbReference type="RefSeq" id="WP_012520346.1">
    <property type="nucleotide sequence ID" value="NC_011143.1"/>
</dbReference>
<dbReference type="Pfam" id="PF04972">
    <property type="entry name" value="BON"/>
    <property type="match status" value="2"/>
</dbReference>
<evidence type="ECO:0000313" key="5">
    <source>
        <dbReference type="Proteomes" id="UP000001868"/>
    </source>
</evidence>
<dbReference type="PANTHER" id="PTHR34606">
    <property type="entry name" value="BON DOMAIN-CONTAINING PROTEIN"/>
    <property type="match status" value="1"/>
</dbReference>
<dbReference type="PROSITE" id="PS50914">
    <property type="entry name" value="BON"/>
    <property type="match status" value="1"/>
</dbReference>
<feature type="transmembrane region" description="Helical" evidence="2">
    <location>
        <begin position="251"/>
        <end position="275"/>
    </location>
</feature>
<keyword evidence="4" id="KW-0449">Lipoprotein</keyword>
<dbReference type="EMBL" id="CP000748">
    <property type="protein sequence ID" value="ACG80046.1"/>
    <property type="molecule type" value="Genomic_DNA"/>
</dbReference>
<protein>
    <submittedName>
        <fullName evidence="4">Transport-associated protein(Predicted periplasmic or secreted lipoprotein)</fullName>
    </submittedName>
</protein>
<dbReference type="InterPro" id="IPR051686">
    <property type="entry name" value="Lipoprotein_DolP"/>
</dbReference>